<evidence type="ECO:0000313" key="1">
    <source>
        <dbReference type="EMBL" id="KJR85086.1"/>
    </source>
</evidence>
<dbReference type="EMBL" id="AXCR01000007">
    <property type="protein sequence ID" value="KJR85086.1"/>
    <property type="molecule type" value="Genomic_DNA"/>
</dbReference>
<gene>
    <name evidence="1" type="ORF">SPSK_09603</name>
</gene>
<evidence type="ECO:0000313" key="2">
    <source>
        <dbReference type="Proteomes" id="UP000033710"/>
    </source>
</evidence>
<accession>A0A0F2MA98</accession>
<proteinExistence type="predicted"/>
<reference evidence="1 2" key="2">
    <citation type="journal article" date="2015" name="Eukaryot. Cell">
        <title>Asexual propagation of a virulent clone complex in a human and feline outbreak of sporotrichosis.</title>
        <authorList>
            <person name="Teixeira Mde M."/>
            <person name="Rodrigues A.M."/>
            <person name="Tsui C.K."/>
            <person name="de Almeida L.G."/>
            <person name="Van Diepeningen A.D."/>
            <person name="van den Ende B.G."/>
            <person name="Fernandes G.F."/>
            <person name="Kano R."/>
            <person name="Hamelin R.C."/>
            <person name="Lopes-Bezerra L.M."/>
            <person name="Vasconcelos A.T."/>
            <person name="de Hoog S."/>
            <person name="de Camargo Z.P."/>
            <person name="Felipe M.S."/>
        </authorList>
    </citation>
    <scope>NUCLEOTIDE SEQUENCE [LARGE SCALE GENOMIC DNA]</scope>
    <source>
        <strain evidence="1 2">1099-18</strain>
    </source>
</reference>
<dbReference type="AlphaFoldDB" id="A0A0F2MA98"/>
<dbReference type="Proteomes" id="UP000033710">
    <property type="component" value="Unassembled WGS sequence"/>
</dbReference>
<dbReference type="OrthoDB" id="4158087at2759"/>
<sequence length="304" mass="34219">MGKNLNGISSNAAVHTGGLVRMVELRGGLSNLGMRGILRRMVLWCVWPWPRMHSPNIMSDLLASSRLGRPPRFPFYQADTSAPLTVFTPSVSSDTYHLVTNGALDAILTVKHRLSIAQLLLSLHRLSLFLSLTDSLYLPWEASYPDRVYQVEYQFLTALFDDQVTAPTDTQVMVGTILLHAGLLFIYTNLRETPVGGAIRCRLLDRLKAVLVQFESLMHDALGFTAELFWVLLLGASASSAVDQDYFVEQLRKMSRRHNIRSWSHAKMLLESMPALEAYRLNTCMDLWSTVIAPQSICRDTTLY</sequence>
<comment type="caution">
    <text evidence="1">The sequence shown here is derived from an EMBL/GenBank/DDBJ whole genome shotgun (WGS) entry which is preliminary data.</text>
</comment>
<dbReference type="KEGG" id="ssck:SPSK_09603"/>
<reference evidence="1 2" key="1">
    <citation type="journal article" date="2014" name="BMC Genomics">
        <title>Comparative genomics of the major fungal agents of human and animal Sporotrichosis: Sporothrix schenckii and Sporothrix brasiliensis.</title>
        <authorList>
            <person name="Teixeira M.M."/>
            <person name="de Almeida L.G."/>
            <person name="Kubitschek-Barreira P."/>
            <person name="Alves F.L."/>
            <person name="Kioshima E.S."/>
            <person name="Abadio A.K."/>
            <person name="Fernandes L."/>
            <person name="Derengowski L.S."/>
            <person name="Ferreira K.S."/>
            <person name="Souza R.C."/>
            <person name="Ruiz J.C."/>
            <person name="de Andrade N.C."/>
            <person name="Paes H.C."/>
            <person name="Nicola A.M."/>
            <person name="Albuquerque P."/>
            <person name="Gerber A.L."/>
            <person name="Martins V.P."/>
            <person name="Peconick L.D."/>
            <person name="Neto A.V."/>
            <person name="Chaucanez C.B."/>
            <person name="Silva P.A."/>
            <person name="Cunha O.L."/>
            <person name="de Oliveira F.F."/>
            <person name="dos Santos T.C."/>
            <person name="Barros A.L."/>
            <person name="Soares M.A."/>
            <person name="de Oliveira L.M."/>
            <person name="Marini M.M."/>
            <person name="Villalobos-Duno H."/>
            <person name="Cunha M.M."/>
            <person name="de Hoog S."/>
            <person name="da Silveira J.F."/>
            <person name="Henrissat B."/>
            <person name="Nino-Vega G.A."/>
            <person name="Cisalpino P.S."/>
            <person name="Mora-Montes H.M."/>
            <person name="Almeida S.R."/>
            <person name="Stajich J.E."/>
            <person name="Lopes-Bezerra L.M."/>
            <person name="Vasconcelos A.T."/>
            <person name="Felipe M.S."/>
        </authorList>
    </citation>
    <scope>NUCLEOTIDE SEQUENCE [LARGE SCALE GENOMIC DNA]</scope>
    <source>
        <strain evidence="1 2">1099-18</strain>
    </source>
</reference>
<dbReference type="RefSeq" id="XP_016587762.1">
    <property type="nucleotide sequence ID" value="XM_016736175.1"/>
</dbReference>
<organism evidence="1 2">
    <name type="scientific">Sporothrix schenckii 1099-18</name>
    <dbReference type="NCBI Taxonomy" id="1397361"/>
    <lineage>
        <taxon>Eukaryota</taxon>
        <taxon>Fungi</taxon>
        <taxon>Dikarya</taxon>
        <taxon>Ascomycota</taxon>
        <taxon>Pezizomycotina</taxon>
        <taxon>Sordariomycetes</taxon>
        <taxon>Sordariomycetidae</taxon>
        <taxon>Ophiostomatales</taxon>
        <taxon>Ophiostomataceae</taxon>
        <taxon>Sporothrix</taxon>
    </lineage>
</organism>
<protein>
    <submittedName>
        <fullName evidence="1">Uncharacterized protein</fullName>
    </submittedName>
</protein>
<dbReference type="GeneID" id="27671452"/>
<dbReference type="VEuPathDB" id="FungiDB:SPSK_09603"/>
<dbReference type="PANTHER" id="PTHR37540">
    <property type="entry name" value="TRANSCRIPTION FACTOR (ACR-2), PUTATIVE-RELATED-RELATED"/>
    <property type="match status" value="1"/>
</dbReference>
<name>A0A0F2MA98_SPOSC</name>
<dbReference type="PANTHER" id="PTHR37540:SF5">
    <property type="entry name" value="TRANSCRIPTION FACTOR DOMAIN-CONTAINING PROTEIN"/>
    <property type="match status" value="1"/>
</dbReference>